<dbReference type="OrthoDB" id="3430276at2"/>
<evidence type="ECO:0000313" key="2">
    <source>
        <dbReference type="EMBL" id="PKW12757.1"/>
    </source>
</evidence>
<comment type="caution">
    <text evidence="2">The sequence shown here is derived from an EMBL/GenBank/DDBJ whole genome shotgun (WGS) entry which is preliminary data.</text>
</comment>
<dbReference type="Proteomes" id="UP000233786">
    <property type="component" value="Unassembled WGS sequence"/>
</dbReference>
<dbReference type="Pfam" id="PF04149">
    <property type="entry name" value="DUF397"/>
    <property type="match status" value="1"/>
</dbReference>
<sequence>MTDLSIALCRKSTHSREKGTCLELALNVPGVGAVRDSKAPEQGALVFSPTQLRGFLVAVKSGRFDR</sequence>
<proteinExistence type="predicted"/>
<name>A0A2N3XPZ4_SACSN</name>
<dbReference type="STRING" id="994479.GCA_000194155_07905"/>
<dbReference type="AlphaFoldDB" id="A0A2N3XPZ4"/>
<evidence type="ECO:0000259" key="1">
    <source>
        <dbReference type="Pfam" id="PF04149"/>
    </source>
</evidence>
<dbReference type="EMBL" id="PJNB01000001">
    <property type="protein sequence ID" value="PKW12757.1"/>
    <property type="molecule type" value="Genomic_DNA"/>
</dbReference>
<dbReference type="InterPro" id="IPR007278">
    <property type="entry name" value="DUF397"/>
</dbReference>
<gene>
    <name evidence="2" type="ORF">A8926_0243</name>
</gene>
<protein>
    <submittedName>
        <fullName evidence="2">Uncharacterized protein DUF397</fullName>
    </submittedName>
</protein>
<evidence type="ECO:0000313" key="3">
    <source>
        <dbReference type="Proteomes" id="UP000233786"/>
    </source>
</evidence>
<organism evidence="2 3">
    <name type="scientific">Saccharopolyspora spinosa</name>
    <dbReference type="NCBI Taxonomy" id="60894"/>
    <lineage>
        <taxon>Bacteria</taxon>
        <taxon>Bacillati</taxon>
        <taxon>Actinomycetota</taxon>
        <taxon>Actinomycetes</taxon>
        <taxon>Pseudonocardiales</taxon>
        <taxon>Pseudonocardiaceae</taxon>
        <taxon>Saccharopolyspora</taxon>
    </lineage>
</organism>
<feature type="domain" description="DUF397" evidence="1">
    <location>
        <begin position="10"/>
        <end position="60"/>
    </location>
</feature>
<accession>A0A2N3XPZ4</accession>
<keyword evidence="3" id="KW-1185">Reference proteome</keyword>
<reference evidence="2" key="1">
    <citation type="submission" date="2017-12" db="EMBL/GenBank/DDBJ databases">
        <title>Sequencing the genomes of 1000 Actinobacteria strains.</title>
        <authorList>
            <person name="Klenk H.-P."/>
        </authorList>
    </citation>
    <scope>NUCLEOTIDE SEQUENCE [LARGE SCALE GENOMIC DNA]</scope>
    <source>
        <strain evidence="2">DSM 44228</strain>
    </source>
</reference>
<dbReference type="RefSeq" id="WP_029536192.1">
    <property type="nucleotide sequence ID" value="NZ_CP061007.1"/>
</dbReference>